<dbReference type="EMBL" id="REGW02000018">
    <property type="protein sequence ID" value="KAE8283654.1"/>
    <property type="molecule type" value="Genomic_DNA"/>
</dbReference>
<dbReference type="GO" id="GO:0003697">
    <property type="term" value="F:single-stranded DNA binding"/>
    <property type="evidence" value="ECO:0007669"/>
    <property type="project" value="TreeGrafter"/>
</dbReference>
<comment type="caution">
    <text evidence="1">The sequence shown here is derived from an EMBL/GenBank/DDBJ whole genome shotgun (WGS) entry which is preliminary data.</text>
</comment>
<evidence type="ECO:0000313" key="1">
    <source>
        <dbReference type="EMBL" id="KAE8283654.1"/>
    </source>
</evidence>
<dbReference type="AlphaFoldDB" id="A0A6G0HWT7"/>
<organism evidence="1 2">
    <name type="scientific">Larimichthys crocea</name>
    <name type="common">Large yellow croaker</name>
    <name type="synonym">Pseudosciaena crocea</name>
    <dbReference type="NCBI Taxonomy" id="215358"/>
    <lineage>
        <taxon>Eukaryota</taxon>
        <taxon>Metazoa</taxon>
        <taxon>Chordata</taxon>
        <taxon>Craniata</taxon>
        <taxon>Vertebrata</taxon>
        <taxon>Euteleostomi</taxon>
        <taxon>Actinopterygii</taxon>
        <taxon>Neopterygii</taxon>
        <taxon>Teleostei</taxon>
        <taxon>Neoteleostei</taxon>
        <taxon>Acanthomorphata</taxon>
        <taxon>Eupercaria</taxon>
        <taxon>Sciaenidae</taxon>
        <taxon>Larimichthys</taxon>
    </lineage>
</organism>
<dbReference type="PANTHER" id="PTHR28653:SF1">
    <property type="entry name" value="ATPASE SWSAP1"/>
    <property type="match status" value="1"/>
</dbReference>
<dbReference type="PANTHER" id="PTHR28653">
    <property type="match status" value="1"/>
</dbReference>
<proteinExistence type="predicted"/>
<evidence type="ECO:0008006" key="3">
    <source>
        <dbReference type="Google" id="ProtNLM"/>
    </source>
</evidence>
<dbReference type="Proteomes" id="UP000424527">
    <property type="component" value="Unassembled WGS sequence"/>
</dbReference>
<keyword evidence="2" id="KW-1185">Reference proteome</keyword>
<sequence length="200" mass="21673">MTDVLTLVFRTFMSQTEVRTELAVSPPSPTTSSALVLGDRSVSRSVLLLAAVTAASEMGVKVTFFTQTQIQSLPVCLQKCVPSLSPQSLKKIKFSYPRTVVELLQQVASLHESTNTPPSLIIVDGLEAYLRGPGDDGSHPGEQSLRGTPVCAAVRHRCLSHGTPETTLLELGTLPPHHFFPVRSGQWAGRWGSSHHRSHP</sequence>
<name>A0A6G0HWT7_LARCR</name>
<protein>
    <recommendedName>
        <fullName evidence="3">ATPase SWSAP1</fullName>
    </recommendedName>
</protein>
<gene>
    <name evidence="1" type="ORF">D5F01_LYC19057</name>
</gene>
<evidence type="ECO:0000313" key="2">
    <source>
        <dbReference type="Proteomes" id="UP000424527"/>
    </source>
</evidence>
<reference evidence="1 2" key="1">
    <citation type="submission" date="2019-07" db="EMBL/GenBank/DDBJ databases">
        <title>Chromosome genome assembly for large yellow croaker.</title>
        <authorList>
            <person name="Xiao S."/>
        </authorList>
    </citation>
    <scope>NUCLEOTIDE SEQUENCE [LARGE SCALE GENOMIC DNA]</scope>
    <source>
        <strain evidence="1">JMULYC20181020</strain>
        <tissue evidence="1">Muscle</tissue>
    </source>
</reference>
<dbReference type="GO" id="GO:0000724">
    <property type="term" value="P:double-strand break repair via homologous recombination"/>
    <property type="evidence" value="ECO:0007669"/>
    <property type="project" value="TreeGrafter"/>
</dbReference>
<accession>A0A6G0HWT7</accession>
<dbReference type="GO" id="GO:0097196">
    <property type="term" value="C:Shu complex"/>
    <property type="evidence" value="ECO:0007669"/>
    <property type="project" value="TreeGrafter"/>
</dbReference>